<evidence type="ECO:0000313" key="4">
    <source>
        <dbReference type="Proteomes" id="UP001626550"/>
    </source>
</evidence>
<feature type="chain" id="PRO_5044866153" description="Neurotransmitter-gated ion-channel ligand-binding domain-containing protein" evidence="1">
    <location>
        <begin position="24"/>
        <end position="147"/>
    </location>
</feature>
<accession>A0ABD2PKZ8</accession>
<comment type="caution">
    <text evidence="3">The sequence shown here is derived from an EMBL/GenBank/DDBJ whole genome shotgun (WGS) entry which is preliminary data.</text>
</comment>
<reference evidence="3 4" key="1">
    <citation type="submission" date="2024-11" db="EMBL/GenBank/DDBJ databases">
        <title>Adaptive evolution of stress response genes in parasites aligns with host niche diversity.</title>
        <authorList>
            <person name="Hahn C."/>
            <person name="Resl P."/>
        </authorList>
    </citation>
    <scope>NUCLEOTIDE SEQUENCE [LARGE SCALE GENOMIC DNA]</scope>
    <source>
        <strain evidence="3">EGGRZ-B1_66</strain>
        <tissue evidence="3">Body</tissue>
    </source>
</reference>
<organism evidence="3 4">
    <name type="scientific">Cichlidogyrus casuarinus</name>
    <dbReference type="NCBI Taxonomy" id="1844966"/>
    <lineage>
        <taxon>Eukaryota</taxon>
        <taxon>Metazoa</taxon>
        <taxon>Spiralia</taxon>
        <taxon>Lophotrochozoa</taxon>
        <taxon>Platyhelminthes</taxon>
        <taxon>Monogenea</taxon>
        <taxon>Monopisthocotylea</taxon>
        <taxon>Dactylogyridea</taxon>
        <taxon>Ancyrocephalidae</taxon>
        <taxon>Cichlidogyrus</taxon>
    </lineage>
</organism>
<dbReference type="InterPro" id="IPR006202">
    <property type="entry name" value="Neur_chan_lig-bd"/>
</dbReference>
<dbReference type="AlphaFoldDB" id="A0ABD2PKZ8"/>
<evidence type="ECO:0000256" key="1">
    <source>
        <dbReference type="SAM" id="SignalP"/>
    </source>
</evidence>
<protein>
    <recommendedName>
        <fullName evidence="2">Neurotransmitter-gated ion-channel ligand-binding domain-containing protein</fullName>
    </recommendedName>
</protein>
<keyword evidence="4" id="KW-1185">Reference proteome</keyword>
<feature type="domain" description="Neurotransmitter-gated ion-channel ligand-binding" evidence="2">
    <location>
        <begin position="53"/>
        <end position="146"/>
    </location>
</feature>
<gene>
    <name evidence="3" type="ORF">Ciccas_013700</name>
</gene>
<dbReference type="EMBL" id="JBJKFK010006507">
    <property type="protein sequence ID" value="KAL3307780.1"/>
    <property type="molecule type" value="Genomic_DNA"/>
</dbReference>
<evidence type="ECO:0000259" key="2">
    <source>
        <dbReference type="Pfam" id="PF02931"/>
    </source>
</evidence>
<dbReference type="Gene3D" id="2.70.170.10">
    <property type="entry name" value="Neurotransmitter-gated ion-channel ligand-binding domain"/>
    <property type="match status" value="1"/>
</dbReference>
<dbReference type="Proteomes" id="UP001626550">
    <property type="component" value="Unassembled WGS sequence"/>
</dbReference>
<feature type="non-terminal residue" evidence="3">
    <location>
        <position position="1"/>
    </location>
</feature>
<dbReference type="InterPro" id="IPR036734">
    <property type="entry name" value="Neur_chan_lig-bd_sf"/>
</dbReference>
<feature type="signal peptide" evidence="1">
    <location>
        <begin position="1"/>
        <end position="23"/>
    </location>
</feature>
<keyword evidence="1" id="KW-0732">Signal</keyword>
<proteinExistence type="predicted"/>
<evidence type="ECO:0000313" key="3">
    <source>
        <dbReference type="EMBL" id="KAL3307780.1"/>
    </source>
</evidence>
<feature type="non-terminal residue" evidence="3">
    <location>
        <position position="147"/>
    </location>
</feature>
<dbReference type="SUPFAM" id="SSF63712">
    <property type="entry name" value="Nicotinic receptor ligand binding domain-like"/>
    <property type="match status" value="1"/>
</dbReference>
<sequence length="147" mass="17218">CTEETMLLRELLSLLTMFVAGFAQGVDGNIYNFHKQTHSQLTEDESIRQIRDQIKSEIFHDYLSEELPREALEEPTPVKVQIDVTGINSIDVMNMKFTIDMYLRQRWNDPRLKWDPLKHSQFATPLLLTCNISTIWLPDLFFRNGKS</sequence>
<dbReference type="Pfam" id="PF02931">
    <property type="entry name" value="Neur_chan_LBD"/>
    <property type="match status" value="1"/>
</dbReference>
<name>A0ABD2PKZ8_9PLAT</name>